<sequence length="503" mass="56011">MDSHLLHLWKAKAGHEQRWQGQRWNTTLRRRLTQLKKEIETHAAALAKIRNSTWNLFRHLIDSTQSKTHQKQIMTKLIHASQASPQELLRTLRELHFPEPAFPSYIRSRRAYAFPYLPLKQKEREHIKALLKSCTKVALSLSPSTSAARLLNLGTHNSFEELAEATLTAQFTRLSGTAIGRTLLCQLGIAPITHSTEVAPLPPDLYSHLVIPPIQKNMHPEHDGKRRAARAKALYKQYGEPIIVTDSSETAEEAATALALISTSSTKILSDSISAVSNFGKHLLSGTTARLLRFWHPTCPVTLIWTPTHAGCSGNEEVHFLARGVTFRAEVGPPPPALEHLLTFRDILTHYRDTRLSGLTEGQRNAQPKGDNAAPPPQRMPSCDALSPRRATYHRPLYAPPALSLILTQASHWRRLQTRTPPYPILLHARYPDEFLSSCKLGGKPGDFLHVLLTCPTFPHAPSQTTAESCWETLLASSTATDQRLIIAAALKRIALQGLSIGL</sequence>
<gene>
    <name evidence="1" type="ORF">HPB49_011949</name>
</gene>
<proteinExistence type="predicted"/>
<evidence type="ECO:0000313" key="2">
    <source>
        <dbReference type="Proteomes" id="UP000821865"/>
    </source>
</evidence>
<dbReference type="EMBL" id="CM023471">
    <property type="protein sequence ID" value="KAH7965894.1"/>
    <property type="molecule type" value="Genomic_DNA"/>
</dbReference>
<keyword evidence="2" id="KW-1185">Reference proteome</keyword>
<protein>
    <submittedName>
        <fullName evidence="1">Uncharacterized protein</fullName>
    </submittedName>
</protein>
<dbReference type="Proteomes" id="UP000821865">
    <property type="component" value="Chromosome 2"/>
</dbReference>
<accession>A0ACB8DCA9</accession>
<evidence type="ECO:0000313" key="1">
    <source>
        <dbReference type="EMBL" id="KAH7965894.1"/>
    </source>
</evidence>
<comment type="caution">
    <text evidence="1">The sequence shown here is derived from an EMBL/GenBank/DDBJ whole genome shotgun (WGS) entry which is preliminary data.</text>
</comment>
<organism evidence="1 2">
    <name type="scientific">Dermacentor silvarum</name>
    <name type="common">Tick</name>
    <dbReference type="NCBI Taxonomy" id="543639"/>
    <lineage>
        <taxon>Eukaryota</taxon>
        <taxon>Metazoa</taxon>
        <taxon>Ecdysozoa</taxon>
        <taxon>Arthropoda</taxon>
        <taxon>Chelicerata</taxon>
        <taxon>Arachnida</taxon>
        <taxon>Acari</taxon>
        <taxon>Parasitiformes</taxon>
        <taxon>Ixodida</taxon>
        <taxon>Ixodoidea</taxon>
        <taxon>Ixodidae</taxon>
        <taxon>Rhipicephalinae</taxon>
        <taxon>Dermacentor</taxon>
    </lineage>
</organism>
<name>A0ACB8DCA9_DERSI</name>
<reference evidence="1" key="1">
    <citation type="submission" date="2020-05" db="EMBL/GenBank/DDBJ databases">
        <title>Large-scale comparative analyses of tick genomes elucidate their genetic diversity and vector capacities.</title>
        <authorList>
            <person name="Jia N."/>
            <person name="Wang J."/>
            <person name="Shi W."/>
            <person name="Du L."/>
            <person name="Sun Y."/>
            <person name="Zhan W."/>
            <person name="Jiang J."/>
            <person name="Wang Q."/>
            <person name="Zhang B."/>
            <person name="Ji P."/>
            <person name="Sakyi L.B."/>
            <person name="Cui X."/>
            <person name="Yuan T."/>
            <person name="Jiang B."/>
            <person name="Yang W."/>
            <person name="Lam T.T.-Y."/>
            <person name="Chang Q."/>
            <person name="Ding S."/>
            <person name="Wang X."/>
            <person name="Zhu J."/>
            <person name="Ruan X."/>
            <person name="Zhao L."/>
            <person name="Wei J."/>
            <person name="Que T."/>
            <person name="Du C."/>
            <person name="Cheng J."/>
            <person name="Dai P."/>
            <person name="Han X."/>
            <person name="Huang E."/>
            <person name="Gao Y."/>
            <person name="Liu J."/>
            <person name="Shao H."/>
            <person name="Ye R."/>
            <person name="Li L."/>
            <person name="Wei W."/>
            <person name="Wang X."/>
            <person name="Wang C."/>
            <person name="Yang T."/>
            <person name="Huo Q."/>
            <person name="Li W."/>
            <person name="Guo W."/>
            <person name="Chen H."/>
            <person name="Zhou L."/>
            <person name="Ni X."/>
            <person name="Tian J."/>
            <person name="Zhou Y."/>
            <person name="Sheng Y."/>
            <person name="Liu T."/>
            <person name="Pan Y."/>
            <person name="Xia L."/>
            <person name="Li J."/>
            <person name="Zhao F."/>
            <person name="Cao W."/>
        </authorList>
    </citation>
    <scope>NUCLEOTIDE SEQUENCE</scope>
    <source>
        <strain evidence="1">Dsil-2018</strain>
    </source>
</reference>